<dbReference type="InterPro" id="IPR000719">
    <property type="entry name" value="Prot_kinase_dom"/>
</dbReference>
<dbReference type="GO" id="GO:0016020">
    <property type="term" value="C:membrane"/>
    <property type="evidence" value="ECO:0007669"/>
    <property type="project" value="TreeGrafter"/>
</dbReference>
<evidence type="ECO:0000259" key="5">
    <source>
        <dbReference type="PROSITE" id="PS50011"/>
    </source>
</evidence>
<organism evidence="6 7">
    <name type="scientific">Dioscorea zingiberensis</name>
    <dbReference type="NCBI Taxonomy" id="325984"/>
    <lineage>
        <taxon>Eukaryota</taxon>
        <taxon>Viridiplantae</taxon>
        <taxon>Streptophyta</taxon>
        <taxon>Embryophyta</taxon>
        <taxon>Tracheophyta</taxon>
        <taxon>Spermatophyta</taxon>
        <taxon>Magnoliopsida</taxon>
        <taxon>Liliopsida</taxon>
        <taxon>Dioscoreales</taxon>
        <taxon>Dioscoreaceae</taxon>
        <taxon>Dioscorea</taxon>
    </lineage>
</organism>
<dbReference type="InterPro" id="IPR011009">
    <property type="entry name" value="Kinase-like_dom_sf"/>
</dbReference>
<dbReference type="InterPro" id="IPR045269">
    <property type="entry name" value="Atg1-like"/>
</dbReference>
<accession>A0A9D5H9I0</accession>
<dbReference type="GO" id="GO:0000045">
    <property type="term" value="P:autophagosome assembly"/>
    <property type="evidence" value="ECO:0007669"/>
    <property type="project" value="TreeGrafter"/>
</dbReference>
<dbReference type="GO" id="GO:0004674">
    <property type="term" value="F:protein serine/threonine kinase activity"/>
    <property type="evidence" value="ECO:0007669"/>
    <property type="project" value="InterPro"/>
</dbReference>
<dbReference type="EMBL" id="JAGGNH010000007">
    <property type="protein sequence ID" value="KAJ0968177.1"/>
    <property type="molecule type" value="Genomic_DNA"/>
</dbReference>
<dbReference type="PROSITE" id="PS50011">
    <property type="entry name" value="PROTEIN_KINASE_DOM"/>
    <property type="match status" value="1"/>
</dbReference>
<feature type="domain" description="Protein kinase" evidence="5">
    <location>
        <begin position="1"/>
        <end position="123"/>
    </location>
</feature>
<dbReference type="GO" id="GO:0005776">
    <property type="term" value="C:autophagosome"/>
    <property type="evidence" value="ECO:0007669"/>
    <property type="project" value="TreeGrafter"/>
</dbReference>
<dbReference type="Gene3D" id="1.10.510.10">
    <property type="entry name" value="Transferase(Phosphotransferase) domain 1"/>
    <property type="match status" value="1"/>
</dbReference>
<evidence type="ECO:0000256" key="4">
    <source>
        <dbReference type="ARBA" id="ARBA00022840"/>
    </source>
</evidence>
<protein>
    <recommendedName>
        <fullName evidence="5">Protein kinase domain-containing protein</fullName>
    </recommendedName>
</protein>
<evidence type="ECO:0000256" key="3">
    <source>
        <dbReference type="ARBA" id="ARBA00022777"/>
    </source>
</evidence>
<dbReference type="AlphaFoldDB" id="A0A9D5H9I0"/>
<dbReference type="SUPFAM" id="SSF56112">
    <property type="entry name" value="Protein kinase-like (PK-like)"/>
    <property type="match status" value="1"/>
</dbReference>
<gene>
    <name evidence="6" type="ORF">J5N97_025094</name>
</gene>
<dbReference type="PANTHER" id="PTHR24348:SF22">
    <property type="entry name" value="NON-SPECIFIC SERINE_THREONINE PROTEIN KINASE"/>
    <property type="match status" value="1"/>
</dbReference>
<dbReference type="GO" id="GO:0005829">
    <property type="term" value="C:cytosol"/>
    <property type="evidence" value="ECO:0007669"/>
    <property type="project" value="TreeGrafter"/>
</dbReference>
<dbReference type="SMART" id="SM00220">
    <property type="entry name" value="S_TKc"/>
    <property type="match status" value="1"/>
</dbReference>
<dbReference type="Proteomes" id="UP001085076">
    <property type="component" value="Miscellaneous, Linkage group lg07"/>
</dbReference>
<dbReference type="GO" id="GO:0005524">
    <property type="term" value="F:ATP binding"/>
    <property type="evidence" value="ECO:0007669"/>
    <property type="project" value="UniProtKB-KW"/>
</dbReference>
<dbReference type="GO" id="GO:0010506">
    <property type="term" value="P:regulation of autophagy"/>
    <property type="evidence" value="ECO:0007669"/>
    <property type="project" value="InterPro"/>
</dbReference>
<dbReference type="Pfam" id="PF00069">
    <property type="entry name" value="Pkinase"/>
    <property type="match status" value="1"/>
</dbReference>
<keyword evidence="7" id="KW-1185">Reference proteome</keyword>
<dbReference type="GO" id="GO:0000407">
    <property type="term" value="C:phagophore assembly site"/>
    <property type="evidence" value="ECO:0007669"/>
    <property type="project" value="TreeGrafter"/>
</dbReference>
<evidence type="ECO:0000256" key="1">
    <source>
        <dbReference type="ARBA" id="ARBA00022679"/>
    </source>
</evidence>
<dbReference type="PANTHER" id="PTHR24348">
    <property type="entry name" value="SERINE/THREONINE-PROTEIN KINASE UNC-51-RELATED"/>
    <property type="match status" value="1"/>
</dbReference>
<name>A0A9D5H9I0_9LILI</name>
<reference evidence="6" key="1">
    <citation type="submission" date="2021-03" db="EMBL/GenBank/DDBJ databases">
        <authorList>
            <person name="Li Z."/>
            <person name="Yang C."/>
        </authorList>
    </citation>
    <scope>NUCLEOTIDE SEQUENCE</scope>
    <source>
        <strain evidence="6">Dzin_1.0</strain>
        <tissue evidence="6">Leaf</tissue>
    </source>
</reference>
<comment type="caution">
    <text evidence="6">The sequence shown here is derived from an EMBL/GenBank/DDBJ whole genome shotgun (WGS) entry which is preliminary data.</text>
</comment>
<reference evidence="6" key="2">
    <citation type="journal article" date="2022" name="Hortic Res">
        <title>The genome of Dioscorea zingiberensis sheds light on the biosynthesis, origin and evolution of the medicinally important diosgenin saponins.</title>
        <authorList>
            <person name="Li Y."/>
            <person name="Tan C."/>
            <person name="Li Z."/>
            <person name="Guo J."/>
            <person name="Li S."/>
            <person name="Chen X."/>
            <person name="Wang C."/>
            <person name="Dai X."/>
            <person name="Yang H."/>
            <person name="Song W."/>
            <person name="Hou L."/>
            <person name="Xu J."/>
            <person name="Tong Z."/>
            <person name="Xu A."/>
            <person name="Yuan X."/>
            <person name="Wang W."/>
            <person name="Yang Q."/>
            <person name="Chen L."/>
            <person name="Sun Z."/>
            <person name="Wang K."/>
            <person name="Pan B."/>
            <person name="Chen J."/>
            <person name="Bao Y."/>
            <person name="Liu F."/>
            <person name="Qi X."/>
            <person name="Gang D.R."/>
            <person name="Wen J."/>
            <person name="Li J."/>
        </authorList>
    </citation>
    <scope>NUCLEOTIDE SEQUENCE</scope>
    <source>
        <strain evidence="6">Dzin_1.0</strain>
    </source>
</reference>
<evidence type="ECO:0000313" key="7">
    <source>
        <dbReference type="Proteomes" id="UP001085076"/>
    </source>
</evidence>
<keyword evidence="3" id="KW-0418">Kinase</keyword>
<keyword evidence="4" id="KW-0067">ATP-binding</keyword>
<sequence>MEVAVKEIDKQQHSPKVHDSLIKEIAILRHGSHANIVSFHHAILTKERIYLVLEYCDGASGLQVLQVNNLNHRDLKPQAQTNLLLSSNGETPVLKIGDFGFARTGCWHVLWSHLWFEGGSWIS</sequence>
<dbReference type="Gene3D" id="3.30.200.20">
    <property type="entry name" value="Phosphorylase Kinase, domain 1"/>
    <property type="match status" value="1"/>
</dbReference>
<keyword evidence="1" id="KW-0808">Transferase</keyword>
<dbReference type="OrthoDB" id="346907at2759"/>
<proteinExistence type="predicted"/>
<evidence type="ECO:0000256" key="2">
    <source>
        <dbReference type="ARBA" id="ARBA00022741"/>
    </source>
</evidence>
<evidence type="ECO:0000313" key="6">
    <source>
        <dbReference type="EMBL" id="KAJ0968177.1"/>
    </source>
</evidence>
<keyword evidence="2" id="KW-0547">Nucleotide-binding</keyword>